<dbReference type="RefSeq" id="XP_025600185.1">
    <property type="nucleotide sequence ID" value="XM_025744997.1"/>
</dbReference>
<feature type="region of interest" description="Disordered" evidence="1">
    <location>
        <begin position="745"/>
        <end position="766"/>
    </location>
</feature>
<feature type="compositionally biased region" description="Low complexity" evidence="1">
    <location>
        <begin position="609"/>
        <end position="626"/>
    </location>
</feature>
<gene>
    <name evidence="2" type="ORF">FA09DRAFT_358691</name>
</gene>
<dbReference type="Proteomes" id="UP000245946">
    <property type="component" value="Unassembled WGS sequence"/>
</dbReference>
<feature type="compositionally biased region" description="Low complexity" evidence="1">
    <location>
        <begin position="503"/>
        <end position="521"/>
    </location>
</feature>
<protein>
    <recommendedName>
        <fullName evidence="4">Proteophosphoglycan ppg4</fullName>
    </recommendedName>
</protein>
<evidence type="ECO:0000313" key="2">
    <source>
        <dbReference type="EMBL" id="PWN99906.1"/>
    </source>
</evidence>
<sequence>MAQRRPSRLAEHVTPAETSGAAHGLALRSDDGHGGMPAATAAAAGRRPFATTLSDFRLTASPTTAASPINIPASPSLARPAPDPSSEHPNPFVRRAAAAAAGTRSGGRLRRSSMLGNEVIAPAHERTADASPSPPRAAVSAAPVWPSAADADMSDAAPDGDDRPGSSVLGAAGRASHSAQVRAGASSPSPALTAFHRRRMPQALAAHRPSRGTRTPNSAGSSSSFSSARSASEGVEAPPVPESAARGAASAWNEAPLVPTVGDMDGIAGSRVWEDGGDEDMASGSDSKSPQTASSPGGRWSRGATVPPRTPPPHAADEADTAERAERDTARFGTSASSVGGSTPGGSATRTGVVRRAVHRRANLLPKDRSIARVIATLQDESRPTDSELASEAKLARRLGGEDSPLPPNPRFARATSPFVAFGGGSPGLGFGWRAGSAWSRHEDDSALEGVGFGSGDNSCPSSDDEAMSSSARRRAVESDEEVMSDGNRSARSSGLAMAGDTSSPAPGSMAAPPLSSSASARRGTLWMGFRDGRTRASPGADRFLRQRTPGSSSMDIEIANAGAGGSPGLWGRSAKRKMGAEERYDPYASSAYKRRAVSPATLLTSGPGLVSPSLVASAAGSGSLPVPTPLSIPSPTISFSAAMSSAAASRGGGPSYFTHARQPGSGARGHSRSGSPATRPSTPTGGPAPGFAGFGGAGPSPSLLSTSAGSAAQASGSGPGYGSGALGLSIGGNSAVASGKVRLYRDEEDGEEMDEGVNAMTLDPD</sequence>
<feature type="compositionally biased region" description="Low complexity" evidence="1">
    <location>
        <begin position="634"/>
        <end position="650"/>
    </location>
</feature>
<feature type="compositionally biased region" description="Low complexity" evidence="1">
    <location>
        <begin position="673"/>
        <end position="692"/>
    </location>
</feature>
<feature type="compositionally biased region" description="Basic and acidic residues" evidence="1">
    <location>
        <begin position="315"/>
        <end position="330"/>
    </location>
</feature>
<dbReference type="PANTHER" id="PTHR42106:SF1">
    <property type="match status" value="1"/>
</dbReference>
<feature type="compositionally biased region" description="Acidic residues" evidence="1">
    <location>
        <begin position="747"/>
        <end position="756"/>
    </location>
</feature>
<feature type="region of interest" description="Disordered" evidence="1">
    <location>
        <begin position="1"/>
        <end position="44"/>
    </location>
</feature>
<name>A0A316ZF94_9BASI</name>
<feature type="compositionally biased region" description="Low complexity" evidence="1">
    <location>
        <begin position="94"/>
        <end position="103"/>
    </location>
</feature>
<feature type="compositionally biased region" description="Polar residues" evidence="1">
    <location>
        <begin position="284"/>
        <end position="295"/>
    </location>
</feature>
<evidence type="ECO:0008006" key="4">
    <source>
        <dbReference type="Google" id="ProtNLM"/>
    </source>
</evidence>
<reference evidence="2 3" key="1">
    <citation type="journal article" date="2018" name="Mol. Biol. Evol.">
        <title>Broad Genomic Sampling Reveals a Smut Pathogenic Ancestry of the Fungal Clade Ustilaginomycotina.</title>
        <authorList>
            <person name="Kijpornyongpan T."/>
            <person name="Mondo S.J."/>
            <person name="Barry K."/>
            <person name="Sandor L."/>
            <person name="Lee J."/>
            <person name="Lipzen A."/>
            <person name="Pangilinan J."/>
            <person name="LaButti K."/>
            <person name="Hainaut M."/>
            <person name="Henrissat B."/>
            <person name="Grigoriev I.V."/>
            <person name="Spatafora J.W."/>
            <person name="Aime M.C."/>
        </authorList>
    </citation>
    <scope>NUCLEOTIDE SEQUENCE [LARGE SCALE GENOMIC DNA]</scope>
    <source>
        <strain evidence="2 3">MCA 4186</strain>
    </source>
</reference>
<feature type="compositionally biased region" description="Low complexity" evidence="1">
    <location>
        <begin position="136"/>
        <end position="157"/>
    </location>
</feature>
<dbReference type="STRING" id="58919.A0A316ZF94"/>
<keyword evidence="3" id="KW-1185">Reference proteome</keyword>
<dbReference type="PANTHER" id="PTHR42106">
    <property type="entry name" value="CHROMOSOME 10, WHOLE GENOME SHOTGUN SEQUENCE"/>
    <property type="match status" value="1"/>
</dbReference>
<dbReference type="OrthoDB" id="340550at2759"/>
<dbReference type="EMBL" id="KZ819286">
    <property type="protein sequence ID" value="PWN99906.1"/>
    <property type="molecule type" value="Genomic_DNA"/>
</dbReference>
<feature type="region of interest" description="Disordered" evidence="1">
    <location>
        <begin position="64"/>
        <end position="370"/>
    </location>
</feature>
<feature type="region of interest" description="Disordered" evidence="1">
    <location>
        <begin position="605"/>
        <end position="730"/>
    </location>
</feature>
<evidence type="ECO:0000313" key="3">
    <source>
        <dbReference type="Proteomes" id="UP000245946"/>
    </source>
</evidence>
<dbReference type="AlphaFoldDB" id="A0A316ZF94"/>
<organism evidence="2 3">
    <name type="scientific">Tilletiopsis washingtonensis</name>
    <dbReference type="NCBI Taxonomy" id="58919"/>
    <lineage>
        <taxon>Eukaryota</taxon>
        <taxon>Fungi</taxon>
        <taxon>Dikarya</taxon>
        <taxon>Basidiomycota</taxon>
        <taxon>Ustilaginomycotina</taxon>
        <taxon>Exobasidiomycetes</taxon>
        <taxon>Entylomatales</taxon>
        <taxon>Entylomatales incertae sedis</taxon>
        <taxon>Tilletiopsis</taxon>
    </lineage>
</organism>
<feature type="region of interest" description="Disordered" evidence="1">
    <location>
        <begin position="447"/>
        <end position="588"/>
    </location>
</feature>
<accession>A0A316ZF94</accession>
<evidence type="ECO:0000256" key="1">
    <source>
        <dbReference type="SAM" id="MobiDB-lite"/>
    </source>
</evidence>
<dbReference type="GeneID" id="37272541"/>
<feature type="compositionally biased region" description="Polar residues" evidence="1">
    <location>
        <begin position="332"/>
        <end position="350"/>
    </location>
</feature>
<feature type="compositionally biased region" description="Low complexity" evidence="1">
    <location>
        <begin position="218"/>
        <end position="232"/>
    </location>
</feature>
<feature type="compositionally biased region" description="Low complexity" evidence="1">
    <location>
        <begin position="700"/>
        <end position="717"/>
    </location>
</feature>
<proteinExistence type="predicted"/>